<dbReference type="Gene3D" id="3.90.199.10">
    <property type="entry name" value="Topoisomerase II, domain 5"/>
    <property type="match status" value="1"/>
</dbReference>
<evidence type="ECO:0000313" key="9">
    <source>
        <dbReference type="EMBL" id="MSU06259.1"/>
    </source>
</evidence>
<dbReference type="InterPro" id="IPR013758">
    <property type="entry name" value="Topo_IIA_A/C_ab"/>
</dbReference>
<proteinExistence type="inferred from homology"/>
<evidence type="ECO:0000256" key="6">
    <source>
        <dbReference type="PROSITE-ProRule" id="PRU01384"/>
    </source>
</evidence>
<evidence type="ECO:0000256" key="4">
    <source>
        <dbReference type="ARBA" id="ARBA00023125"/>
    </source>
</evidence>
<dbReference type="PANTHER" id="PTHR43493">
    <property type="entry name" value="DNA GYRASE/TOPOISOMERASE SUBUNIT A"/>
    <property type="match status" value="1"/>
</dbReference>
<dbReference type="GO" id="GO:0005737">
    <property type="term" value="C:cytoplasm"/>
    <property type="evidence" value="ECO:0007669"/>
    <property type="project" value="TreeGrafter"/>
</dbReference>
<dbReference type="GO" id="GO:0006265">
    <property type="term" value="P:DNA topological change"/>
    <property type="evidence" value="ECO:0007669"/>
    <property type="project" value="UniProtKB-UniRule"/>
</dbReference>
<feature type="domain" description="Topo IIA-type catalytic" evidence="8">
    <location>
        <begin position="25"/>
        <end position="441"/>
    </location>
</feature>
<dbReference type="Gene3D" id="1.10.268.10">
    <property type="entry name" value="Topoisomerase, domain 3"/>
    <property type="match status" value="1"/>
</dbReference>
<evidence type="ECO:0000256" key="2">
    <source>
        <dbReference type="ARBA" id="ARBA00008263"/>
    </source>
</evidence>
<evidence type="ECO:0000256" key="7">
    <source>
        <dbReference type="SAM" id="MobiDB-lite"/>
    </source>
</evidence>
<keyword evidence="10" id="KW-1185">Reference proteome</keyword>
<gene>
    <name evidence="9" type="ORF">FYJ80_05630</name>
</gene>
<comment type="catalytic activity">
    <reaction evidence="1 6">
        <text>ATP-dependent breakage, passage and rejoining of double-stranded DNA.</text>
        <dbReference type="EC" id="5.6.2.2"/>
    </reaction>
</comment>
<comment type="caution">
    <text evidence="9">The sequence shown here is derived from an EMBL/GenBank/DDBJ whole genome shotgun (WGS) entry which is preliminary data.</text>
</comment>
<keyword evidence="5 6" id="KW-0413">Isomerase</keyword>
<feature type="active site" description="O-(5'-phospho-DNA)-tyrosine intermediate" evidence="6">
    <location>
        <position position="106"/>
    </location>
</feature>
<dbReference type="SMART" id="SM00434">
    <property type="entry name" value="TOP4c"/>
    <property type="match status" value="1"/>
</dbReference>
<dbReference type="Proteomes" id="UP000460549">
    <property type="component" value="Unassembled WGS sequence"/>
</dbReference>
<dbReference type="Gene3D" id="3.30.1360.40">
    <property type="match status" value="1"/>
</dbReference>
<dbReference type="InterPro" id="IPR013760">
    <property type="entry name" value="Topo_IIA-like_dom_sf"/>
</dbReference>
<dbReference type="NCBIfam" id="NF007209">
    <property type="entry name" value="PRK09631.1"/>
    <property type="match status" value="1"/>
</dbReference>
<dbReference type="GO" id="GO:0003918">
    <property type="term" value="F:DNA topoisomerase type II (double strand cut, ATP-hydrolyzing) activity"/>
    <property type="evidence" value="ECO:0007669"/>
    <property type="project" value="UniProtKB-EC"/>
</dbReference>
<dbReference type="PROSITE" id="PS52040">
    <property type="entry name" value="TOPO_IIA"/>
    <property type="match status" value="1"/>
</dbReference>
<dbReference type="SUPFAM" id="SSF56719">
    <property type="entry name" value="Type II DNA topoisomerase"/>
    <property type="match status" value="1"/>
</dbReference>
<feature type="region of interest" description="Disordered" evidence="7">
    <location>
        <begin position="642"/>
        <end position="663"/>
    </location>
</feature>
<dbReference type="EMBL" id="VUNN01000008">
    <property type="protein sequence ID" value="MSU06259.1"/>
    <property type="molecule type" value="Genomic_DNA"/>
</dbReference>
<dbReference type="RefSeq" id="WP_154425230.1">
    <property type="nucleotide sequence ID" value="NZ_VUNN01000008.1"/>
</dbReference>
<dbReference type="GO" id="GO:0003677">
    <property type="term" value="F:DNA binding"/>
    <property type="evidence" value="ECO:0007669"/>
    <property type="project" value="UniProtKB-UniRule"/>
</dbReference>
<evidence type="ECO:0000259" key="8">
    <source>
        <dbReference type="PROSITE" id="PS52040"/>
    </source>
</evidence>
<protein>
    <submittedName>
        <fullName evidence="9">DNA topoisomerase IV subunit A</fullName>
    </submittedName>
</protein>
<keyword evidence="4 6" id="KW-0238">DNA-binding</keyword>
<accession>A0A7X2TQ97</accession>
<evidence type="ECO:0000313" key="10">
    <source>
        <dbReference type="Proteomes" id="UP000460549"/>
    </source>
</evidence>
<name>A0A7X2TQ97_9SPIO</name>
<dbReference type="InterPro" id="IPR013757">
    <property type="entry name" value="Topo_IIA_A_a_sf"/>
</dbReference>
<comment type="similarity">
    <text evidence="2">Belongs to the type II topoisomerase GyrA/ParC subunit family.</text>
</comment>
<dbReference type="Pfam" id="PF00521">
    <property type="entry name" value="DNA_topoisoIV"/>
    <property type="match status" value="1"/>
</dbReference>
<reference evidence="9 10" key="1">
    <citation type="submission" date="2019-08" db="EMBL/GenBank/DDBJ databases">
        <title>In-depth cultivation of the pig gut microbiome towards novel bacterial diversity and tailored functional studies.</title>
        <authorList>
            <person name="Wylensek D."/>
            <person name="Hitch T.C.A."/>
            <person name="Clavel T."/>
        </authorList>
    </citation>
    <scope>NUCLEOTIDE SEQUENCE [LARGE SCALE GENOMIC DNA]</scope>
    <source>
        <strain evidence="9 10">NM-380-WT-3C1</strain>
    </source>
</reference>
<keyword evidence="3 6" id="KW-0799">Topoisomerase</keyword>
<evidence type="ECO:0000256" key="1">
    <source>
        <dbReference type="ARBA" id="ARBA00000185"/>
    </source>
</evidence>
<dbReference type="InterPro" id="IPR002205">
    <property type="entry name" value="Topo_IIA_dom_A"/>
</dbReference>
<evidence type="ECO:0000256" key="5">
    <source>
        <dbReference type="ARBA" id="ARBA00023235"/>
    </source>
</evidence>
<dbReference type="GO" id="GO:0005524">
    <property type="term" value="F:ATP binding"/>
    <property type="evidence" value="ECO:0007669"/>
    <property type="project" value="InterPro"/>
</dbReference>
<organism evidence="9 10">
    <name type="scientific">Bullifex porci</name>
    <dbReference type="NCBI Taxonomy" id="2606638"/>
    <lineage>
        <taxon>Bacteria</taxon>
        <taxon>Pseudomonadati</taxon>
        <taxon>Spirochaetota</taxon>
        <taxon>Spirochaetia</taxon>
        <taxon>Spirochaetales</taxon>
        <taxon>Spirochaetaceae</taxon>
        <taxon>Bullifex</taxon>
    </lineage>
</organism>
<evidence type="ECO:0000256" key="3">
    <source>
        <dbReference type="ARBA" id="ARBA00023029"/>
    </source>
</evidence>
<sequence length="663" mass="74990">MSHVTKIFDENFIEYASYVIRDRAIPDILDGFKPVQRRIIHTLLEMDDGRYHKVANVVGATMKYHPHGDTSIYEALVNLTNCNLFIEGQGNFGNFLTGDSAAAGRYIECRLLPLAKKILYNPEITEYVDSYDGRNQEPVVFPAKIPVVVVQGTSGIAVGMKTDILPHNLLEVLDAEAAVLRGEEIALYPDFPGGGIVDVSAYDDGRGSVNVRARLDTSDPKKIVITELPYGVTSEQMIDSIEDAAKKGKLHIASINDFTAETANIEINLQRNTYTKDMVDALYAYTKCENKITVNPIVIVDNLPKVVSITEMVKFHAHHLVDTLIKELNIEKGHLIDKLHARTLERIFIEERIYKRIENKKTQETVVNAVITGFAPFKAELVRDIDLDDVDRLLKIPIRRISLFDIEKNRSEIDEINAAIALCDERLANITEYALSYLEELKAMVDEKVWARKTEIGSFGVVDAKQIAVRNLELKYDEATGYIGTNLKTGETLLKVSSFDKVFYMRKDGCYRVINVSEKEFIGTDGIFYINYAEKELLQNIVFTIIYREKESKFYFINRFTITSFVTGKLYSILPQGNYKLVKLSIFPNAIITAKYKPGCGYRVLEETFRFADFSVRKSASTNGMKLITKQLASLTLRQIKDSSTSEEAEPTLFDDSIKDENK</sequence>
<dbReference type="InterPro" id="IPR050220">
    <property type="entry name" value="Type_II_DNA_Topoisomerases"/>
</dbReference>
<dbReference type="GO" id="GO:0009330">
    <property type="term" value="C:DNA topoisomerase type II (double strand cut, ATP-hydrolyzing) complex"/>
    <property type="evidence" value="ECO:0007669"/>
    <property type="project" value="TreeGrafter"/>
</dbReference>
<dbReference type="PANTHER" id="PTHR43493:SF5">
    <property type="entry name" value="DNA GYRASE SUBUNIT A, CHLOROPLASTIC_MITOCHONDRIAL"/>
    <property type="match status" value="1"/>
</dbReference>
<dbReference type="AlphaFoldDB" id="A0A7X2TQ97"/>